<organism evidence="2 3">
    <name type="scientific">Streptomyces guryensis</name>
    <dbReference type="NCBI Taxonomy" id="2886947"/>
    <lineage>
        <taxon>Bacteria</taxon>
        <taxon>Bacillati</taxon>
        <taxon>Actinomycetota</taxon>
        <taxon>Actinomycetes</taxon>
        <taxon>Kitasatosporales</taxon>
        <taxon>Streptomycetaceae</taxon>
        <taxon>Streptomyces</taxon>
    </lineage>
</organism>
<reference evidence="2" key="1">
    <citation type="submission" date="2021-12" db="EMBL/GenBank/DDBJ databases">
        <authorList>
            <person name="Lee J.-H."/>
            <person name="Kim S.-B."/>
        </authorList>
    </citation>
    <scope>NUCLEOTIDE SEQUENCE</scope>
    <source>
        <strain evidence="2">NR30</strain>
    </source>
</reference>
<keyword evidence="3" id="KW-1185">Reference proteome</keyword>
<comment type="caution">
    <text evidence="2">The sequence shown here is derived from an EMBL/GenBank/DDBJ whole genome shotgun (WGS) entry which is preliminary data.</text>
</comment>
<feature type="domain" description="DUF6891" evidence="1">
    <location>
        <begin position="123"/>
        <end position="305"/>
    </location>
</feature>
<protein>
    <recommendedName>
        <fullName evidence="1">DUF6891 domain-containing protein</fullName>
    </recommendedName>
</protein>
<name>A0A9Q3VNL1_9ACTN</name>
<dbReference type="RefSeq" id="WP_232648328.1">
    <property type="nucleotide sequence ID" value="NZ_JAJSBI010000004.1"/>
</dbReference>
<dbReference type="AlphaFoldDB" id="A0A9Q3VNL1"/>
<dbReference type="Proteomes" id="UP001108029">
    <property type="component" value="Unassembled WGS sequence"/>
</dbReference>
<dbReference type="EMBL" id="JAJSBI010000004">
    <property type="protein sequence ID" value="MCD9874281.1"/>
    <property type="molecule type" value="Genomic_DNA"/>
</dbReference>
<evidence type="ECO:0000313" key="2">
    <source>
        <dbReference type="EMBL" id="MCD9874281.1"/>
    </source>
</evidence>
<evidence type="ECO:0000313" key="3">
    <source>
        <dbReference type="Proteomes" id="UP001108029"/>
    </source>
</evidence>
<sequence>MEIDEGLAVKVETETGRSHARIAQDRLRELVHTIGGAGNRFLVVQRVPDIPDEFAQVWHEEGGDYRLEHRRGAAGFCGTNLPAPAQAADLLIGWARRDAGWDAGVSWEPVGLGPAEEVPELPDEVREKVEERVRLLLRCGYDSRARLAEAAEEWLVDGDERPVSRAQAQRLVDRLWMERVTEQAAWVGTTDPERLTAAFEALNARGITGRENFTCCRSCGTAEIGGERAEGDRGFVYFHTQCTESAAAGRGLMLLYGRFDGSEQTTAAVGREVVAALGAAGLSVMWDGDPDTAIEVTPLTWRKRLVG</sequence>
<evidence type="ECO:0000259" key="1">
    <source>
        <dbReference type="Pfam" id="PF21831"/>
    </source>
</evidence>
<gene>
    <name evidence="2" type="ORF">LJ657_11440</name>
</gene>
<dbReference type="Pfam" id="PF21831">
    <property type="entry name" value="DUF6891"/>
    <property type="match status" value="1"/>
</dbReference>
<accession>A0A9Q3VNL1</accession>
<proteinExistence type="predicted"/>
<dbReference type="InterPro" id="IPR054186">
    <property type="entry name" value="DUF6891"/>
</dbReference>